<evidence type="ECO:0000313" key="6">
    <source>
        <dbReference type="EMBL" id="WQF75417.1"/>
    </source>
</evidence>
<dbReference type="SUPFAM" id="SSF56801">
    <property type="entry name" value="Acetyl-CoA synthetase-like"/>
    <property type="match status" value="1"/>
</dbReference>
<dbReference type="Gene3D" id="3.30.300.30">
    <property type="match status" value="1"/>
</dbReference>
<dbReference type="Gene3D" id="3.40.50.12780">
    <property type="entry name" value="N-terminal domain of ligase-like"/>
    <property type="match status" value="1"/>
</dbReference>
<dbReference type="RefSeq" id="XP_062772641.1">
    <property type="nucleotide sequence ID" value="XM_062916590.1"/>
</dbReference>
<keyword evidence="4" id="KW-0812">Transmembrane</keyword>
<keyword evidence="7" id="KW-1185">Reference proteome</keyword>
<evidence type="ECO:0000313" key="7">
    <source>
        <dbReference type="Proteomes" id="UP001322277"/>
    </source>
</evidence>
<dbReference type="InterPro" id="IPR042099">
    <property type="entry name" value="ANL_N_sf"/>
</dbReference>
<dbReference type="AlphaFoldDB" id="A0AAX4HW64"/>
<feature type="transmembrane region" description="Helical" evidence="4">
    <location>
        <begin position="710"/>
        <end position="735"/>
    </location>
</feature>
<evidence type="ECO:0000256" key="2">
    <source>
        <dbReference type="ARBA" id="ARBA00022553"/>
    </source>
</evidence>
<keyword evidence="4" id="KW-1133">Transmembrane helix</keyword>
<feature type="domain" description="AMP-dependent synthetase/ligase" evidence="5">
    <location>
        <begin position="41"/>
        <end position="386"/>
    </location>
</feature>
<feature type="transmembrane region" description="Helical" evidence="4">
    <location>
        <begin position="741"/>
        <end position="763"/>
    </location>
</feature>
<dbReference type="GeneID" id="87936934"/>
<proteinExistence type="predicted"/>
<feature type="compositionally biased region" description="Pro residues" evidence="3">
    <location>
        <begin position="532"/>
        <end position="541"/>
    </location>
</feature>
<keyword evidence="1" id="KW-0596">Phosphopantetheine</keyword>
<gene>
    <name evidence="6" type="ORF">CDEST_00431</name>
</gene>
<dbReference type="InterPro" id="IPR052979">
    <property type="entry name" value="Adenylate-forming_domain"/>
</dbReference>
<dbReference type="InterPro" id="IPR000873">
    <property type="entry name" value="AMP-dep_synth/lig_dom"/>
</dbReference>
<evidence type="ECO:0000259" key="5">
    <source>
        <dbReference type="Pfam" id="PF00501"/>
    </source>
</evidence>
<accession>A0AAX4HW64</accession>
<keyword evidence="4" id="KW-0472">Membrane</keyword>
<evidence type="ECO:0000256" key="4">
    <source>
        <dbReference type="SAM" id="Phobius"/>
    </source>
</evidence>
<name>A0AAX4HW64_9PEZI</name>
<feature type="transmembrane region" description="Helical" evidence="4">
    <location>
        <begin position="629"/>
        <end position="646"/>
    </location>
</feature>
<evidence type="ECO:0000256" key="3">
    <source>
        <dbReference type="SAM" id="MobiDB-lite"/>
    </source>
</evidence>
<organism evidence="6 7">
    <name type="scientific">Colletotrichum destructivum</name>
    <dbReference type="NCBI Taxonomy" id="34406"/>
    <lineage>
        <taxon>Eukaryota</taxon>
        <taxon>Fungi</taxon>
        <taxon>Dikarya</taxon>
        <taxon>Ascomycota</taxon>
        <taxon>Pezizomycotina</taxon>
        <taxon>Sordariomycetes</taxon>
        <taxon>Hypocreomycetidae</taxon>
        <taxon>Glomerellales</taxon>
        <taxon>Glomerellaceae</taxon>
        <taxon>Colletotrichum</taxon>
        <taxon>Colletotrichum destructivum species complex</taxon>
    </lineage>
</organism>
<dbReference type="Proteomes" id="UP001322277">
    <property type="component" value="Chromosome 1"/>
</dbReference>
<reference evidence="7" key="1">
    <citation type="journal article" date="2023" name="bioRxiv">
        <title>Complete genome of the Medicago anthracnose fungus, Colletotrichum destructivum, reveals a mini-chromosome-like region within a core chromosome.</title>
        <authorList>
            <person name="Lapalu N."/>
            <person name="Simon A."/>
            <person name="Lu A."/>
            <person name="Plaumann P.-L."/>
            <person name="Amselem J."/>
            <person name="Pigne S."/>
            <person name="Auger A."/>
            <person name="Koch C."/>
            <person name="Dallery J.-F."/>
            <person name="O'Connell R.J."/>
        </authorList>
    </citation>
    <scope>NUCLEOTIDE SEQUENCE [LARGE SCALE GENOMIC DNA]</scope>
    <source>
        <strain evidence="7">CBS 520.97</strain>
    </source>
</reference>
<dbReference type="KEGG" id="cdet:87936934"/>
<dbReference type="InterPro" id="IPR020845">
    <property type="entry name" value="AMP-binding_CS"/>
</dbReference>
<evidence type="ECO:0000256" key="1">
    <source>
        <dbReference type="ARBA" id="ARBA00022450"/>
    </source>
</evidence>
<feature type="transmembrane region" description="Helical" evidence="4">
    <location>
        <begin position="783"/>
        <end position="805"/>
    </location>
</feature>
<feature type="transmembrane region" description="Helical" evidence="4">
    <location>
        <begin position="825"/>
        <end position="845"/>
    </location>
</feature>
<feature type="region of interest" description="Disordered" evidence="3">
    <location>
        <begin position="524"/>
        <end position="569"/>
    </location>
</feature>
<dbReference type="EMBL" id="CP137305">
    <property type="protein sequence ID" value="WQF75417.1"/>
    <property type="molecule type" value="Genomic_DNA"/>
</dbReference>
<dbReference type="InterPro" id="IPR045851">
    <property type="entry name" value="AMP-bd_C_sf"/>
</dbReference>
<dbReference type="PANTHER" id="PTHR33927">
    <property type="entry name" value="TRANSMEMBRANE PROTEIN"/>
    <property type="match status" value="1"/>
</dbReference>
<dbReference type="Pfam" id="PF00501">
    <property type="entry name" value="AMP-binding"/>
    <property type="match status" value="1"/>
</dbReference>
<dbReference type="PROSITE" id="PS00455">
    <property type="entry name" value="AMP_BINDING"/>
    <property type="match status" value="1"/>
</dbReference>
<dbReference type="NCBIfam" id="TIGR01733">
    <property type="entry name" value="AA-adenyl-dom"/>
    <property type="match status" value="1"/>
</dbReference>
<dbReference type="PANTHER" id="PTHR33927:SF5">
    <property type="entry name" value="ENZYME, PUTATIVE (AFU_ORTHOLOGUE AFUA_8G01222)-RELATED"/>
    <property type="match status" value="1"/>
</dbReference>
<dbReference type="InterPro" id="IPR010071">
    <property type="entry name" value="AA_adenyl_dom"/>
</dbReference>
<protein>
    <submittedName>
        <fullName evidence="6">AMP-dependent synthetase/ligase domain, AMP-binding, ANL domain-containing protein</fullName>
    </submittedName>
</protein>
<keyword evidence="2" id="KW-0597">Phosphoprotein</keyword>
<feature type="compositionally biased region" description="Low complexity" evidence="3">
    <location>
        <begin position="552"/>
        <end position="566"/>
    </location>
</feature>
<sequence length="1058" mass="115615">MVSSRSFHSLESLSLADRVLFNQFSRGPSDSIPYQVIHHAFESIAAAHPDATAVRHYDGTTITYRELNRRANVLANELRGSYGLQKGDRVVLVYSRCIEMVVFILAVLKAGGQYVPLDGGIIPEDTLGYDIADSNAPVVLCLPKFREKVLRSLPSDRRDLVRVVDLDAHSWLWKHGNAGHPGVIVKPEDGAYVIYTSGTTGRPKGVDVRHEGVTNTLLAEPSKLGIRVGKNVAQQLNVGFDMCAWEILGTMMNGGTLHIRGSGNDLWTDCLQRVDTVIATPSVVLKHMARREDFPNIKTIAVGGEPCPLALAEQWAPYVKFWNVCGPTEISILNTAHLHKPGKTLSIGKPNPNTNVYVLDDDENPVPIGEPGVMWAGGPGVSRGYLNLPELTAQRYKPDKFTKDGRMMFNTGDLARWLEDGSLEPLGRKDDQVKISGFRVELDGVSRAIETCPGVVKGCALKIEDRLWGFYSAPSPIDETQLKAVVGEGQPFYAVPTVWMYLPVIQLTPNGKVDKRALRDIALGGDASQTLPRPPQPPLPPIVTGMSTPEQSSSASSVKTAVSPTSEGGFTLVDSQRTLDLEKTAAFVEEEAERQQDEGVGEDHELPSKKGFHGWRWIRHRGLNAYRKLFGVIFLSNLAVFALLLWDSRHSNFSLPLDHLATAVAANLLGAVLLRQDYVVNFIFWLCSRVPTSAPLFIRRHLARVYHNGGVHSGCAVSATVWWVIFTGAATGNFLAARPAYPVSLATLVLTYLVLLLLLMILVMAYPSIRAKMHDQFEWTHRFAGWSALALVWAHVIATAASSAASSASSASSTSSTASPEPLGLVLAKTPALYLVALTTVSIALPWMRLRRVKVVPEPLSKHAVRLHFDFCTPGPCTSRGVRITDRPMVEWHAFAAIPEPSGKGFSIVVSKAGDWTKRIIENPPTSIWTRGTPASGVLAVAPLFKKMVLVATGSGIGPCLPVLMERRVPARVVWSTKNPLKTYGQAVMDTILAADPDALIWDTDQMGRPNLVQLAYNVYRESGAECVAIISNGPTTNKFVYRMESRGIPAFGPIWDS</sequence>